<name>A0A9X1PNY9_9BACT</name>
<organism evidence="3 4">
    <name type="scientific">Dyadobacter chenwenxiniae</name>
    <dbReference type="NCBI Taxonomy" id="2906456"/>
    <lineage>
        <taxon>Bacteria</taxon>
        <taxon>Pseudomonadati</taxon>
        <taxon>Bacteroidota</taxon>
        <taxon>Cytophagia</taxon>
        <taxon>Cytophagales</taxon>
        <taxon>Spirosomataceae</taxon>
        <taxon>Dyadobacter</taxon>
    </lineage>
</organism>
<feature type="compositionally biased region" description="Basic and acidic residues" evidence="2">
    <location>
        <begin position="54"/>
        <end position="63"/>
    </location>
</feature>
<evidence type="ECO:0000256" key="2">
    <source>
        <dbReference type="SAM" id="MobiDB-lite"/>
    </source>
</evidence>
<reference evidence="3" key="1">
    <citation type="submission" date="2021-12" db="EMBL/GenBank/DDBJ databases">
        <title>Novel species in genus Dyadobacter.</title>
        <authorList>
            <person name="Ma C."/>
        </authorList>
    </citation>
    <scope>NUCLEOTIDE SEQUENCE</scope>
    <source>
        <strain evidence="3">LJ419</strain>
    </source>
</reference>
<dbReference type="EMBL" id="JAJTTC010000008">
    <property type="protein sequence ID" value="MCF0064680.1"/>
    <property type="molecule type" value="Genomic_DNA"/>
</dbReference>
<evidence type="ECO:0000313" key="3">
    <source>
        <dbReference type="EMBL" id="MCF0064680.1"/>
    </source>
</evidence>
<dbReference type="RefSeq" id="WP_234657628.1">
    <property type="nucleotide sequence ID" value="NZ_CP094997.1"/>
</dbReference>
<proteinExistence type="predicted"/>
<gene>
    <name evidence="3" type="ORF">LXM26_24430</name>
</gene>
<evidence type="ECO:0000256" key="1">
    <source>
        <dbReference type="SAM" id="Coils"/>
    </source>
</evidence>
<protein>
    <submittedName>
        <fullName evidence="3">Uncharacterized protein</fullName>
    </submittedName>
</protein>
<feature type="compositionally biased region" description="Basic and acidic residues" evidence="2">
    <location>
        <begin position="79"/>
        <end position="93"/>
    </location>
</feature>
<keyword evidence="1" id="KW-0175">Coiled coil</keyword>
<keyword evidence="4" id="KW-1185">Reference proteome</keyword>
<comment type="caution">
    <text evidence="3">The sequence shown here is derived from an EMBL/GenBank/DDBJ whole genome shotgun (WGS) entry which is preliminary data.</text>
</comment>
<accession>A0A9X1PNY9</accession>
<evidence type="ECO:0000313" key="4">
    <source>
        <dbReference type="Proteomes" id="UP001139000"/>
    </source>
</evidence>
<feature type="coiled-coil region" evidence="1">
    <location>
        <begin position="6"/>
        <end position="40"/>
    </location>
</feature>
<dbReference type="AlphaFoldDB" id="A0A9X1PNY9"/>
<sequence>MKREKKQLAATLVESLQDKLKNAETDSKKLAKAIKKTAKKLAEKIIKVSVRQQKKLEKQKGEPTSKLGPESTESDSPEIETRLKAVTETERETLSGNDKPTN</sequence>
<dbReference type="Proteomes" id="UP001139000">
    <property type="component" value="Unassembled WGS sequence"/>
</dbReference>
<feature type="region of interest" description="Disordered" evidence="2">
    <location>
        <begin position="52"/>
        <end position="102"/>
    </location>
</feature>